<dbReference type="InterPro" id="IPR001478">
    <property type="entry name" value="PDZ"/>
</dbReference>
<dbReference type="CDD" id="cd07560">
    <property type="entry name" value="Peptidase_S41_CPP"/>
    <property type="match status" value="1"/>
</dbReference>
<feature type="domain" description="PDZ" evidence="5">
    <location>
        <begin position="9"/>
        <end position="83"/>
    </location>
</feature>
<dbReference type="InterPro" id="IPR005151">
    <property type="entry name" value="Tail-specific_protease"/>
</dbReference>
<dbReference type="InterPro" id="IPR036034">
    <property type="entry name" value="PDZ_sf"/>
</dbReference>
<dbReference type="EMBL" id="BARS01000033">
    <property type="protein sequence ID" value="GAF70575.1"/>
    <property type="molecule type" value="Genomic_DNA"/>
</dbReference>
<dbReference type="SUPFAM" id="SSF50156">
    <property type="entry name" value="PDZ domain-like"/>
    <property type="match status" value="1"/>
</dbReference>
<dbReference type="Pfam" id="PF17820">
    <property type="entry name" value="PDZ_6"/>
    <property type="match status" value="1"/>
</dbReference>
<evidence type="ECO:0000256" key="3">
    <source>
        <dbReference type="ARBA" id="ARBA00022801"/>
    </source>
</evidence>
<dbReference type="GO" id="GO:0004175">
    <property type="term" value="F:endopeptidase activity"/>
    <property type="evidence" value="ECO:0007669"/>
    <property type="project" value="TreeGrafter"/>
</dbReference>
<dbReference type="FunFam" id="2.30.42.10:FF:000063">
    <property type="entry name" value="Peptidase, S41 family"/>
    <property type="match status" value="1"/>
</dbReference>
<reference evidence="6" key="1">
    <citation type="journal article" date="2014" name="Front. Microbiol.">
        <title>High frequency of phylogenetically diverse reductive dehalogenase-homologous genes in deep subseafloor sedimentary metagenomes.</title>
        <authorList>
            <person name="Kawai M."/>
            <person name="Futagami T."/>
            <person name="Toyoda A."/>
            <person name="Takaki Y."/>
            <person name="Nishi S."/>
            <person name="Hori S."/>
            <person name="Arai W."/>
            <person name="Tsubouchi T."/>
            <person name="Morono Y."/>
            <person name="Uchiyama I."/>
            <person name="Ito T."/>
            <person name="Fujiyama A."/>
            <person name="Inagaki F."/>
            <person name="Takami H."/>
        </authorList>
    </citation>
    <scope>NUCLEOTIDE SEQUENCE</scope>
    <source>
        <strain evidence="6">Expedition CK06-06</strain>
    </source>
</reference>
<dbReference type="InterPro" id="IPR029045">
    <property type="entry name" value="ClpP/crotonase-like_dom_sf"/>
</dbReference>
<dbReference type="GO" id="GO:0006508">
    <property type="term" value="P:proteolysis"/>
    <property type="evidence" value="ECO:0007669"/>
    <property type="project" value="UniProtKB-KW"/>
</dbReference>
<dbReference type="PANTHER" id="PTHR32060">
    <property type="entry name" value="TAIL-SPECIFIC PROTEASE"/>
    <property type="match status" value="1"/>
</dbReference>
<dbReference type="CDD" id="cd06782">
    <property type="entry name" value="cpPDZ_CPP-like"/>
    <property type="match status" value="1"/>
</dbReference>
<dbReference type="NCBIfam" id="TIGR00225">
    <property type="entry name" value="prc"/>
    <property type="match status" value="1"/>
</dbReference>
<gene>
    <name evidence="6" type="ORF">S01H1_00115</name>
</gene>
<name>X0T3G0_9ZZZZ</name>
<comment type="caution">
    <text evidence="6">The sequence shown here is derived from an EMBL/GenBank/DDBJ whole genome shotgun (WGS) entry which is preliminary data.</text>
</comment>
<proteinExistence type="inferred from homology"/>
<dbReference type="SMART" id="SM00228">
    <property type="entry name" value="PDZ"/>
    <property type="match status" value="1"/>
</dbReference>
<feature type="non-terminal residue" evidence="6">
    <location>
        <position position="1"/>
    </location>
</feature>
<dbReference type="Gene3D" id="3.30.750.44">
    <property type="match status" value="1"/>
</dbReference>
<dbReference type="AlphaFoldDB" id="X0T3G0"/>
<organism evidence="6">
    <name type="scientific">marine sediment metagenome</name>
    <dbReference type="NCBI Taxonomy" id="412755"/>
    <lineage>
        <taxon>unclassified sequences</taxon>
        <taxon>metagenomes</taxon>
        <taxon>ecological metagenomes</taxon>
    </lineage>
</organism>
<keyword evidence="3" id="KW-0378">Hydrolase</keyword>
<evidence type="ECO:0000313" key="6">
    <source>
        <dbReference type="EMBL" id="GAF70575.1"/>
    </source>
</evidence>
<dbReference type="InterPro" id="IPR004447">
    <property type="entry name" value="Peptidase_S41A"/>
</dbReference>
<evidence type="ECO:0000259" key="5">
    <source>
        <dbReference type="PROSITE" id="PS50106"/>
    </source>
</evidence>
<accession>X0T3G0</accession>
<evidence type="ECO:0000256" key="1">
    <source>
        <dbReference type="ARBA" id="ARBA00009179"/>
    </source>
</evidence>
<dbReference type="Gene3D" id="3.90.226.10">
    <property type="entry name" value="2-enoyl-CoA Hydratase, Chain A, domain 1"/>
    <property type="match status" value="1"/>
</dbReference>
<protein>
    <recommendedName>
        <fullName evidence="5">PDZ domain-containing protein</fullName>
    </recommendedName>
</protein>
<dbReference type="InterPro" id="IPR041489">
    <property type="entry name" value="PDZ_6"/>
</dbReference>
<keyword evidence="4" id="KW-0720">Serine protease</keyword>
<dbReference type="GO" id="GO:0008236">
    <property type="term" value="F:serine-type peptidase activity"/>
    <property type="evidence" value="ECO:0007669"/>
    <property type="project" value="UniProtKB-KW"/>
</dbReference>
<dbReference type="SMART" id="SM00245">
    <property type="entry name" value="TSPc"/>
    <property type="match status" value="1"/>
</dbReference>
<dbReference type="PANTHER" id="PTHR32060:SF22">
    <property type="entry name" value="CARBOXYL-TERMINAL-PROCESSING PEPTIDASE 3, CHLOROPLASTIC"/>
    <property type="match status" value="1"/>
</dbReference>
<dbReference type="Pfam" id="PF03572">
    <property type="entry name" value="Peptidase_S41"/>
    <property type="match status" value="1"/>
</dbReference>
<dbReference type="PROSITE" id="PS50106">
    <property type="entry name" value="PDZ"/>
    <property type="match status" value="1"/>
</dbReference>
<dbReference type="SUPFAM" id="SSF52096">
    <property type="entry name" value="ClpP/crotonase"/>
    <property type="match status" value="1"/>
</dbReference>
<sequence length="302" mass="32390">YQDWEQSLRGEFSGVGIEITIKDDTLTIIAPLAGTPAEQAGVRAGDQILEIDGESTEDITLSAAAKKIRGEEGTSVSLLMQHKDGTQEEIEIVRKIIVVKSVTSELVGEGRIAYIRISRFGTDATIDLDTALVEFNLENLDGMILDLRNNPGGLLKEAISVSKRFVNQNMVIVSTIGRIAGKEQFWSTGNLIPNLPLAVLINGGTASAAEITAAAIRDHEMGILIGERSFGKGLIQRVFQLPDGSALKLTTGEYFTPLGQAVNEVGLSPDISIEQGEDPIEAAITWINAHVGARMPIALNKS</sequence>
<evidence type="ECO:0000256" key="2">
    <source>
        <dbReference type="ARBA" id="ARBA00022670"/>
    </source>
</evidence>
<keyword evidence="2" id="KW-0645">Protease</keyword>
<evidence type="ECO:0000256" key="4">
    <source>
        <dbReference type="ARBA" id="ARBA00022825"/>
    </source>
</evidence>
<dbReference type="Gene3D" id="2.30.42.10">
    <property type="match status" value="1"/>
</dbReference>
<comment type="similarity">
    <text evidence="1">Belongs to the peptidase S41A family.</text>
</comment>